<dbReference type="EMBL" id="JASKHM010000005">
    <property type="protein sequence ID" value="MEQ4482907.1"/>
    <property type="molecule type" value="Genomic_DNA"/>
</dbReference>
<evidence type="ECO:0000313" key="6">
    <source>
        <dbReference type="Proteomes" id="UP001493487"/>
    </source>
</evidence>
<gene>
    <name evidence="5" type="ORF">QJS35_10910</name>
</gene>
<dbReference type="Gene3D" id="1.20.5.320">
    <property type="entry name" value="6-Phosphogluconate Dehydrogenase, domain 3"/>
    <property type="match status" value="1"/>
</dbReference>
<dbReference type="InterPro" id="IPR050392">
    <property type="entry name" value="Collagen/C1q_domain"/>
</dbReference>
<dbReference type="PANTHER" id="PTHR15427">
    <property type="entry name" value="EMILIN ELASTIN MICROFIBRIL INTERFACE-LOCATED PROTEIN ELASTIN MICROFIBRIL INTERFACER"/>
    <property type="match status" value="1"/>
</dbReference>
<feature type="chain" id="PRO_5046592775" description="Collagen-like protein" evidence="4">
    <location>
        <begin position="27"/>
        <end position="288"/>
    </location>
</feature>
<protein>
    <recommendedName>
        <fullName evidence="7">Collagen-like protein</fullName>
    </recommendedName>
</protein>
<evidence type="ECO:0000256" key="4">
    <source>
        <dbReference type="SAM" id="SignalP"/>
    </source>
</evidence>
<evidence type="ECO:0008006" key="7">
    <source>
        <dbReference type="Google" id="ProtNLM"/>
    </source>
</evidence>
<name>A0ABV1KSE1_9BACL</name>
<accession>A0ABV1KSE1</accession>
<comment type="subcellular location">
    <subcellularLocation>
        <location evidence="1">Secreted</location>
    </subcellularLocation>
</comment>
<feature type="signal peptide" evidence="4">
    <location>
        <begin position="1"/>
        <end position="26"/>
    </location>
</feature>
<dbReference type="InterPro" id="IPR008160">
    <property type="entry name" value="Collagen"/>
</dbReference>
<feature type="region of interest" description="Disordered" evidence="3">
    <location>
        <begin position="73"/>
        <end position="145"/>
    </location>
</feature>
<dbReference type="PANTHER" id="PTHR15427:SF33">
    <property type="entry name" value="COLLAGEN IV NC1 DOMAIN-CONTAINING PROTEIN"/>
    <property type="match status" value="1"/>
</dbReference>
<sequence length="288" mass="29664">MYISKKMILICCGLLVLVCSGYGAYAAVQNKQTSSVINACANTNGDLRIVASSKSCKKTEKWISWNVIGPKGDTGLTGATGPRGAKGDTGATGTTGPQGVKGDTGATGATGSQGAKGDTGATGPQGLQGPKGDTGTAGPPGTEIISSAFRASGGLQKTNYPSGIVFGTESFDLADEFNSTTFTPKNDGIYFVQASFEIYLGSALGSNLELGIVERPAPGMFNYLHKYKITPKGPGYYDITTSAILKLKAGSPIDIIPFYTAVNGDDTAITDAVFEAARLPYPLTSPIE</sequence>
<evidence type="ECO:0000256" key="3">
    <source>
        <dbReference type="SAM" id="MobiDB-lite"/>
    </source>
</evidence>
<keyword evidence="4" id="KW-0732">Signal</keyword>
<dbReference type="RefSeq" id="WP_304518403.1">
    <property type="nucleotide sequence ID" value="NZ_JAIOAP010000005.1"/>
</dbReference>
<evidence type="ECO:0000256" key="1">
    <source>
        <dbReference type="ARBA" id="ARBA00004613"/>
    </source>
</evidence>
<comment type="caution">
    <text evidence="5">The sequence shown here is derived from an EMBL/GenBank/DDBJ whole genome shotgun (WGS) entry which is preliminary data.</text>
</comment>
<dbReference type="Pfam" id="PF01391">
    <property type="entry name" value="Collagen"/>
    <property type="match status" value="1"/>
</dbReference>
<proteinExistence type="predicted"/>
<organism evidence="5 6">
    <name type="scientific">Cohnella silvisoli</name>
    <dbReference type="NCBI Taxonomy" id="2873699"/>
    <lineage>
        <taxon>Bacteria</taxon>
        <taxon>Bacillati</taxon>
        <taxon>Bacillota</taxon>
        <taxon>Bacilli</taxon>
        <taxon>Bacillales</taxon>
        <taxon>Paenibacillaceae</taxon>
        <taxon>Cohnella</taxon>
    </lineage>
</organism>
<reference evidence="5 6" key="1">
    <citation type="journal article" date="2023" name="Genome Announc.">
        <title>Pan-Genome Analyses of the Genus Cohnella and Proposal of the Novel Species Cohnella silvisoli sp. nov., Isolated from Forest Soil.</title>
        <authorList>
            <person name="Wang C."/>
            <person name="Mao L."/>
            <person name="Bao G."/>
            <person name="Zhu H."/>
        </authorList>
    </citation>
    <scope>NUCLEOTIDE SEQUENCE [LARGE SCALE GENOMIC DNA]</scope>
    <source>
        <strain evidence="5 6">NL03-T5-1</strain>
    </source>
</reference>
<evidence type="ECO:0000313" key="5">
    <source>
        <dbReference type="EMBL" id="MEQ4482907.1"/>
    </source>
</evidence>
<dbReference type="Proteomes" id="UP001493487">
    <property type="component" value="Unassembled WGS sequence"/>
</dbReference>
<keyword evidence="2" id="KW-0964">Secreted</keyword>
<evidence type="ECO:0000256" key="2">
    <source>
        <dbReference type="ARBA" id="ARBA00022525"/>
    </source>
</evidence>
<feature type="compositionally biased region" description="Low complexity" evidence="3">
    <location>
        <begin position="88"/>
        <end position="116"/>
    </location>
</feature>
<keyword evidence="6" id="KW-1185">Reference proteome</keyword>